<organism evidence="9 10">
    <name type="scientific">Dictyobacter aurantiacus</name>
    <dbReference type="NCBI Taxonomy" id="1936993"/>
    <lineage>
        <taxon>Bacteria</taxon>
        <taxon>Bacillati</taxon>
        <taxon>Chloroflexota</taxon>
        <taxon>Ktedonobacteria</taxon>
        <taxon>Ktedonobacterales</taxon>
        <taxon>Dictyobacteraceae</taxon>
        <taxon>Dictyobacter</taxon>
    </lineage>
</organism>
<dbReference type="GO" id="GO:0005576">
    <property type="term" value="C:extracellular region"/>
    <property type="evidence" value="ECO:0007669"/>
    <property type="project" value="TreeGrafter"/>
</dbReference>
<dbReference type="SUPFAM" id="SSF141523">
    <property type="entry name" value="L,D-transpeptidase catalytic domain-like"/>
    <property type="match status" value="1"/>
</dbReference>
<dbReference type="PROSITE" id="PS52029">
    <property type="entry name" value="LD_TPASE"/>
    <property type="match status" value="1"/>
</dbReference>
<evidence type="ECO:0000256" key="7">
    <source>
        <dbReference type="SAM" id="SignalP"/>
    </source>
</evidence>
<evidence type="ECO:0000256" key="6">
    <source>
        <dbReference type="PROSITE-ProRule" id="PRU01373"/>
    </source>
</evidence>
<dbReference type="OrthoDB" id="139735at2"/>
<dbReference type="Proteomes" id="UP000287224">
    <property type="component" value="Unassembled WGS sequence"/>
</dbReference>
<dbReference type="Pfam" id="PF03734">
    <property type="entry name" value="YkuD"/>
    <property type="match status" value="1"/>
</dbReference>
<dbReference type="PROSITE" id="PS51257">
    <property type="entry name" value="PROKAR_LIPOPROTEIN"/>
    <property type="match status" value="1"/>
</dbReference>
<feature type="signal peptide" evidence="7">
    <location>
        <begin position="1"/>
        <end position="27"/>
    </location>
</feature>
<comment type="caution">
    <text evidence="9">The sequence shown here is derived from an EMBL/GenBank/DDBJ whole genome shotgun (WGS) entry which is preliminary data.</text>
</comment>
<protein>
    <recommendedName>
        <fullName evidence="8">L,D-TPase catalytic domain-containing protein</fullName>
    </recommendedName>
</protein>
<dbReference type="Gene3D" id="2.40.440.10">
    <property type="entry name" value="L,D-transpeptidase catalytic domain-like"/>
    <property type="match status" value="1"/>
</dbReference>
<dbReference type="GO" id="GO:0071972">
    <property type="term" value="F:peptidoglycan L,D-transpeptidase activity"/>
    <property type="evidence" value="ECO:0007669"/>
    <property type="project" value="TreeGrafter"/>
</dbReference>
<feature type="active site" description="Nucleophile" evidence="6">
    <location>
        <position position="539"/>
    </location>
</feature>
<dbReference type="GO" id="GO:0018104">
    <property type="term" value="P:peptidoglycan-protein cross-linking"/>
    <property type="evidence" value="ECO:0007669"/>
    <property type="project" value="TreeGrafter"/>
</dbReference>
<dbReference type="GO" id="GO:0071555">
    <property type="term" value="P:cell wall organization"/>
    <property type="evidence" value="ECO:0007669"/>
    <property type="project" value="UniProtKB-UniRule"/>
</dbReference>
<evidence type="ECO:0000259" key="8">
    <source>
        <dbReference type="PROSITE" id="PS52029"/>
    </source>
</evidence>
<keyword evidence="4 6" id="KW-0573">Peptidoglycan synthesis</keyword>
<dbReference type="AlphaFoldDB" id="A0A401ZDF2"/>
<evidence type="ECO:0000313" key="10">
    <source>
        <dbReference type="Proteomes" id="UP000287224"/>
    </source>
</evidence>
<dbReference type="RefSeq" id="WP_126595988.1">
    <property type="nucleotide sequence ID" value="NZ_BIFQ01000001.1"/>
</dbReference>
<dbReference type="UniPathway" id="UPA00219"/>
<dbReference type="PANTHER" id="PTHR30582:SF2">
    <property type="entry name" value="L,D-TRANSPEPTIDASE YCIB-RELATED"/>
    <property type="match status" value="1"/>
</dbReference>
<feature type="active site" description="Proton donor/acceptor" evidence="6">
    <location>
        <position position="506"/>
    </location>
</feature>
<keyword evidence="2" id="KW-0808">Transferase</keyword>
<dbReference type="EMBL" id="BIFQ01000001">
    <property type="protein sequence ID" value="GCE04885.1"/>
    <property type="molecule type" value="Genomic_DNA"/>
</dbReference>
<keyword evidence="10" id="KW-1185">Reference proteome</keyword>
<evidence type="ECO:0000256" key="2">
    <source>
        <dbReference type="ARBA" id="ARBA00022679"/>
    </source>
</evidence>
<dbReference type="InterPro" id="IPR050979">
    <property type="entry name" value="LD-transpeptidase"/>
</dbReference>
<feature type="chain" id="PRO_5019352193" description="L,D-TPase catalytic domain-containing protein" evidence="7">
    <location>
        <begin position="28"/>
        <end position="563"/>
    </location>
</feature>
<keyword evidence="5 6" id="KW-0961">Cell wall biogenesis/degradation</keyword>
<evidence type="ECO:0000256" key="3">
    <source>
        <dbReference type="ARBA" id="ARBA00022960"/>
    </source>
</evidence>
<dbReference type="InterPro" id="IPR038063">
    <property type="entry name" value="Transpep_catalytic_dom"/>
</dbReference>
<name>A0A401ZDF2_9CHLR</name>
<keyword evidence="3 6" id="KW-0133">Cell shape</keyword>
<accession>A0A401ZDF2</accession>
<keyword evidence="7" id="KW-0732">Signal</keyword>
<comment type="pathway">
    <text evidence="1 6">Cell wall biogenesis; peptidoglycan biosynthesis.</text>
</comment>
<dbReference type="PANTHER" id="PTHR30582">
    <property type="entry name" value="L,D-TRANSPEPTIDASE"/>
    <property type="match status" value="1"/>
</dbReference>
<dbReference type="InterPro" id="IPR005490">
    <property type="entry name" value="LD_TPept_cat_dom"/>
</dbReference>
<evidence type="ECO:0000256" key="4">
    <source>
        <dbReference type="ARBA" id="ARBA00022984"/>
    </source>
</evidence>
<evidence type="ECO:0000256" key="1">
    <source>
        <dbReference type="ARBA" id="ARBA00004752"/>
    </source>
</evidence>
<reference evidence="10" key="1">
    <citation type="submission" date="2018-12" db="EMBL/GenBank/DDBJ databases">
        <title>Tengunoibacter tsumagoiensis gen. nov., sp. nov., Dictyobacter kobayashii sp. nov., D. alpinus sp. nov., and D. joshuensis sp. nov. and description of Dictyobacteraceae fam. nov. within the order Ktedonobacterales isolated from Tengu-no-mugimeshi.</title>
        <authorList>
            <person name="Wang C.M."/>
            <person name="Zheng Y."/>
            <person name="Sakai Y."/>
            <person name="Toyoda A."/>
            <person name="Minakuchi Y."/>
            <person name="Abe K."/>
            <person name="Yokota A."/>
            <person name="Yabe S."/>
        </authorList>
    </citation>
    <scope>NUCLEOTIDE SEQUENCE [LARGE SCALE GENOMIC DNA]</scope>
    <source>
        <strain evidence="10">S-27</strain>
    </source>
</reference>
<dbReference type="CDD" id="cd16913">
    <property type="entry name" value="YkuD_like"/>
    <property type="match status" value="1"/>
</dbReference>
<proteinExistence type="predicted"/>
<dbReference type="GO" id="GO:0016740">
    <property type="term" value="F:transferase activity"/>
    <property type="evidence" value="ECO:0007669"/>
    <property type="project" value="UniProtKB-KW"/>
</dbReference>
<dbReference type="GO" id="GO:0008360">
    <property type="term" value="P:regulation of cell shape"/>
    <property type="evidence" value="ECO:0007669"/>
    <property type="project" value="UniProtKB-UniRule"/>
</dbReference>
<sequence length="563" mass="63601">MFRHSRLGRLVVVLVLSVSLLATGACAGDAQVRRQAMENEQRLSQLLHSARQLGVSTVTLRPIQTQYLSLRSSQPPFSLFSNQPLNDYYHSLARRYLLLHTQLQDLIVTASPRIHARLQQELQSTRTMLVDDKKAGLPAWTFPNRLRQLQDALLHAHNFNDYEQVHTRLLQLGQDIRALEMTSNHLSTLHDLLTLTQQAGLKTYVLTLQSAYQTDQQRLQQATGMSSLPALNGLLDAHIQQATVVLTQAMPAVTSLRLSELKGGIQQLPASHVDPTPYQERLALYQRQAGSTMDMPGFQHFLQQVNGDIFAVKAEALREDVDQAIHQFHQDVDDWTSGHLFYDSYDGNSYAVDVSYLNDNFGLDADNLLSQATTLDDLQSARDTARTLLFNHQLMEMDYDDPTPYDQVHAADMQALHHYQLMQGQVIVISLCKQSLRLYQDGQLVRSFLVTTGRSERPSPPGVWTVLNRLSPTIFKSSDPPTSPLWYPNTVIQHAILFHDGGYFIHDSWWRANYGPNTEFPHYDDSGDEHSSGNGSHGCVNLPPDAAAWLYYNTSWNTSIIIY</sequence>
<evidence type="ECO:0000256" key="5">
    <source>
        <dbReference type="ARBA" id="ARBA00023316"/>
    </source>
</evidence>
<gene>
    <name evidence="9" type="ORF">KDAU_22140</name>
</gene>
<evidence type="ECO:0000313" key="9">
    <source>
        <dbReference type="EMBL" id="GCE04885.1"/>
    </source>
</evidence>
<feature type="domain" description="L,D-TPase catalytic" evidence="8">
    <location>
        <begin position="425"/>
        <end position="563"/>
    </location>
</feature>